<dbReference type="EMBL" id="BGZK01000890">
    <property type="protein sequence ID" value="GBP64169.1"/>
    <property type="molecule type" value="Genomic_DNA"/>
</dbReference>
<evidence type="ECO:0000313" key="2">
    <source>
        <dbReference type="Proteomes" id="UP000299102"/>
    </source>
</evidence>
<sequence>MKLHLKYVINKFIWTLPPIPNADSPREERAKKLKTSSMKDVASIAGSPKTDVVKCLRIYDVYTVPATSL</sequence>
<dbReference type="AlphaFoldDB" id="A0A4C1XPM3"/>
<comment type="caution">
    <text evidence="1">The sequence shown here is derived from an EMBL/GenBank/DDBJ whole genome shotgun (WGS) entry which is preliminary data.</text>
</comment>
<evidence type="ECO:0000313" key="1">
    <source>
        <dbReference type="EMBL" id="GBP64169.1"/>
    </source>
</evidence>
<proteinExistence type="predicted"/>
<organism evidence="1 2">
    <name type="scientific">Eumeta variegata</name>
    <name type="common">Bagworm moth</name>
    <name type="synonym">Eumeta japonica</name>
    <dbReference type="NCBI Taxonomy" id="151549"/>
    <lineage>
        <taxon>Eukaryota</taxon>
        <taxon>Metazoa</taxon>
        <taxon>Ecdysozoa</taxon>
        <taxon>Arthropoda</taxon>
        <taxon>Hexapoda</taxon>
        <taxon>Insecta</taxon>
        <taxon>Pterygota</taxon>
        <taxon>Neoptera</taxon>
        <taxon>Endopterygota</taxon>
        <taxon>Lepidoptera</taxon>
        <taxon>Glossata</taxon>
        <taxon>Ditrysia</taxon>
        <taxon>Tineoidea</taxon>
        <taxon>Psychidae</taxon>
        <taxon>Oiketicinae</taxon>
        <taxon>Eumeta</taxon>
    </lineage>
</organism>
<keyword evidence="2" id="KW-1185">Reference proteome</keyword>
<gene>
    <name evidence="1" type="ORF">EVAR_35558_1</name>
</gene>
<protein>
    <submittedName>
        <fullName evidence="1">Uncharacterized protein</fullName>
    </submittedName>
</protein>
<dbReference type="Proteomes" id="UP000299102">
    <property type="component" value="Unassembled WGS sequence"/>
</dbReference>
<reference evidence="1 2" key="1">
    <citation type="journal article" date="2019" name="Commun. Biol.">
        <title>The bagworm genome reveals a unique fibroin gene that provides high tensile strength.</title>
        <authorList>
            <person name="Kono N."/>
            <person name="Nakamura H."/>
            <person name="Ohtoshi R."/>
            <person name="Tomita M."/>
            <person name="Numata K."/>
            <person name="Arakawa K."/>
        </authorList>
    </citation>
    <scope>NUCLEOTIDE SEQUENCE [LARGE SCALE GENOMIC DNA]</scope>
</reference>
<name>A0A4C1XPM3_EUMVA</name>
<accession>A0A4C1XPM3</accession>